<feature type="transmembrane region" description="Helical" evidence="6">
    <location>
        <begin position="101"/>
        <end position="124"/>
    </location>
</feature>
<evidence type="ECO:0000256" key="3">
    <source>
        <dbReference type="ARBA" id="ARBA00022692"/>
    </source>
</evidence>
<comment type="caution">
    <text evidence="8">The sequence shown here is derived from an EMBL/GenBank/DDBJ whole genome shotgun (WGS) entry which is preliminary data.</text>
</comment>
<dbReference type="Pfam" id="PF09335">
    <property type="entry name" value="VTT_dom"/>
    <property type="match status" value="1"/>
</dbReference>
<keyword evidence="9" id="KW-1185">Reference proteome</keyword>
<evidence type="ECO:0000256" key="6">
    <source>
        <dbReference type="RuleBase" id="RU366058"/>
    </source>
</evidence>
<keyword evidence="3 6" id="KW-0812">Transmembrane</keyword>
<sequence>MPISPRECSALAAEQAGLLQGCPWFRWALRSHHCRRSSANVPHESGSSGVGQSFVGKVAVRIVGAFLVLGIVAWAAGWWSIEIDRNTVDAWITSAGPWGPLAVVSLMTVAVVASPIPSAPVALASGAAYGHYAGTVYVALGSEIGALVAFLIARGLGRGPVERLLGDKADYGLLGSQNALTLTVFVSRLLPFVSFDAMSYAAGLSRLHFWRFALATMAGILPASFVLAHFGSAAMEGAFGGPEWIALGLGLMTGLPLLLLALRRGAASRKHDPNKNATEAGRS</sequence>
<dbReference type="PANTHER" id="PTHR12677:SF59">
    <property type="entry name" value="GOLGI APPARATUS MEMBRANE PROTEIN TVP38-RELATED"/>
    <property type="match status" value="1"/>
</dbReference>
<dbReference type="AlphaFoldDB" id="A0A5A9YXK2"/>
<feature type="transmembrane region" description="Helical" evidence="6">
    <location>
        <begin position="209"/>
        <end position="232"/>
    </location>
</feature>
<keyword evidence="5 6" id="KW-0472">Membrane</keyword>
<protein>
    <recommendedName>
        <fullName evidence="6">TVP38/TMEM64 family membrane protein</fullName>
    </recommendedName>
</protein>
<feature type="transmembrane region" description="Helical" evidence="6">
    <location>
        <begin position="136"/>
        <end position="157"/>
    </location>
</feature>
<proteinExistence type="inferred from homology"/>
<evidence type="ECO:0000256" key="4">
    <source>
        <dbReference type="ARBA" id="ARBA00022989"/>
    </source>
</evidence>
<feature type="transmembrane region" description="Helical" evidence="6">
    <location>
        <begin position="244"/>
        <end position="262"/>
    </location>
</feature>
<evidence type="ECO:0000256" key="1">
    <source>
        <dbReference type="ARBA" id="ARBA00004651"/>
    </source>
</evidence>
<dbReference type="InterPro" id="IPR015414">
    <property type="entry name" value="TMEM64"/>
</dbReference>
<name>A0A5A9YXK2_9RHOB</name>
<keyword evidence="4 6" id="KW-1133">Transmembrane helix</keyword>
<evidence type="ECO:0000256" key="5">
    <source>
        <dbReference type="ARBA" id="ARBA00023136"/>
    </source>
</evidence>
<keyword evidence="2 6" id="KW-1003">Cell membrane</keyword>
<evidence type="ECO:0000256" key="2">
    <source>
        <dbReference type="ARBA" id="ARBA00022475"/>
    </source>
</evidence>
<comment type="subcellular location">
    <subcellularLocation>
        <location evidence="1 6">Cell membrane</location>
        <topology evidence="1 6">Multi-pass membrane protein</topology>
    </subcellularLocation>
</comment>
<comment type="similarity">
    <text evidence="6">Belongs to the TVP38/TMEM64 family.</text>
</comment>
<feature type="domain" description="VTT" evidence="7">
    <location>
        <begin position="116"/>
        <end position="232"/>
    </location>
</feature>
<organism evidence="8 9">
    <name type="scientific">Aquicoccus porphyridii</name>
    <dbReference type="NCBI Taxonomy" id="1852029"/>
    <lineage>
        <taxon>Bacteria</taxon>
        <taxon>Pseudomonadati</taxon>
        <taxon>Pseudomonadota</taxon>
        <taxon>Alphaproteobacteria</taxon>
        <taxon>Rhodobacterales</taxon>
        <taxon>Paracoccaceae</taxon>
        <taxon>Aquicoccus</taxon>
    </lineage>
</organism>
<dbReference type="Proteomes" id="UP000325291">
    <property type="component" value="Unassembled WGS sequence"/>
</dbReference>
<dbReference type="InterPro" id="IPR032816">
    <property type="entry name" value="VTT_dom"/>
</dbReference>
<dbReference type="PANTHER" id="PTHR12677">
    <property type="entry name" value="GOLGI APPARATUS MEMBRANE PROTEIN TVP38-RELATED"/>
    <property type="match status" value="1"/>
</dbReference>
<feature type="transmembrane region" description="Helical" evidence="6">
    <location>
        <begin position="58"/>
        <end position="81"/>
    </location>
</feature>
<reference evidence="8 9" key="1">
    <citation type="submission" date="2019-07" db="EMBL/GenBank/DDBJ databases">
        <title>Aquicoccus porphyridii gen. nov., sp. nov., isolated from a small marine red alga, Porphyridium marinum.</title>
        <authorList>
            <person name="Liu L."/>
        </authorList>
    </citation>
    <scope>NUCLEOTIDE SEQUENCE [LARGE SCALE GENOMIC DNA]</scope>
    <source>
        <strain evidence="8 9">L1 8-17</strain>
    </source>
</reference>
<dbReference type="GO" id="GO:0005886">
    <property type="term" value="C:plasma membrane"/>
    <property type="evidence" value="ECO:0007669"/>
    <property type="project" value="UniProtKB-SubCell"/>
</dbReference>
<gene>
    <name evidence="8" type="ORF">FLO80_20150</name>
</gene>
<accession>A0A5A9YXK2</accession>
<evidence type="ECO:0000313" key="9">
    <source>
        <dbReference type="Proteomes" id="UP000325291"/>
    </source>
</evidence>
<dbReference type="EMBL" id="VINQ01000026">
    <property type="protein sequence ID" value="KAA0909723.1"/>
    <property type="molecule type" value="Genomic_DNA"/>
</dbReference>
<evidence type="ECO:0000313" key="8">
    <source>
        <dbReference type="EMBL" id="KAA0909723.1"/>
    </source>
</evidence>
<evidence type="ECO:0000259" key="7">
    <source>
        <dbReference type="Pfam" id="PF09335"/>
    </source>
</evidence>